<dbReference type="FunFam" id="3.30.1430.10:FF:000001">
    <property type="entry name" value="60S ribosomal protein L3"/>
    <property type="match status" value="1"/>
</dbReference>
<evidence type="ECO:0000256" key="2">
    <source>
        <dbReference type="ARBA" id="ARBA00006540"/>
    </source>
</evidence>
<dbReference type="InterPro" id="IPR000597">
    <property type="entry name" value="Ribosomal_uL3"/>
</dbReference>
<dbReference type="InterPro" id="IPR009000">
    <property type="entry name" value="Transl_B-barrel_sf"/>
</dbReference>
<evidence type="ECO:0000313" key="7">
    <source>
        <dbReference type="Proteomes" id="UP001153069"/>
    </source>
</evidence>
<comment type="similarity">
    <text evidence="2 5">Belongs to the universal ribosomal protein uL3 family.</text>
</comment>
<dbReference type="GO" id="GO:0003723">
    <property type="term" value="F:RNA binding"/>
    <property type="evidence" value="ECO:0007669"/>
    <property type="project" value="TreeGrafter"/>
</dbReference>
<dbReference type="GO" id="GO:0006412">
    <property type="term" value="P:translation"/>
    <property type="evidence" value="ECO:0007669"/>
    <property type="project" value="InterPro"/>
</dbReference>
<dbReference type="Pfam" id="PF00297">
    <property type="entry name" value="Ribosomal_L3"/>
    <property type="match status" value="1"/>
</dbReference>
<dbReference type="EMBL" id="CAICTM010000690">
    <property type="protein sequence ID" value="CAB9515030.1"/>
    <property type="molecule type" value="Genomic_DNA"/>
</dbReference>
<dbReference type="SUPFAM" id="SSF50447">
    <property type="entry name" value="Translation proteins"/>
    <property type="match status" value="1"/>
</dbReference>
<dbReference type="Gene3D" id="3.30.1430.10">
    <property type="match status" value="1"/>
</dbReference>
<accession>A0A9N8EAJ5</accession>
<evidence type="ECO:0000256" key="5">
    <source>
        <dbReference type="RuleBase" id="RU003905"/>
    </source>
</evidence>
<proteinExistence type="inferred from homology"/>
<dbReference type="OrthoDB" id="1611972at2759"/>
<evidence type="ECO:0000256" key="4">
    <source>
        <dbReference type="ARBA" id="ARBA00023274"/>
    </source>
</evidence>
<dbReference type="FunFam" id="4.10.960.10:FF:000002">
    <property type="entry name" value="60S ribosomal protein L3"/>
    <property type="match status" value="1"/>
</dbReference>
<dbReference type="InterPro" id="IPR019926">
    <property type="entry name" value="Ribosomal_uL3_CS"/>
</dbReference>
<evidence type="ECO:0000256" key="1">
    <source>
        <dbReference type="ARBA" id="ARBA00004229"/>
    </source>
</evidence>
<dbReference type="Proteomes" id="UP001153069">
    <property type="component" value="Unassembled WGS sequence"/>
</dbReference>
<reference evidence="6" key="1">
    <citation type="submission" date="2020-06" db="EMBL/GenBank/DDBJ databases">
        <authorList>
            <consortium name="Plant Systems Biology data submission"/>
        </authorList>
    </citation>
    <scope>NUCLEOTIDE SEQUENCE</scope>
    <source>
        <strain evidence="6">D6</strain>
    </source>
</reference>
<name>A0A9N8EAJ5_9STRA</name>
<dbReference type="GO" id="GO:0022625">
    <property type="term" value="C:cytosolic large ribosomal subunit"/>
    <property type="evidence" value="ECO:0007669"/>
    <property type="project" value="TreeGrafter"/>
</dbReference>
<dbReference type="PROSITE" id="PS00474">
    <property type="entry name" value="RIBOSOMAL_L3"/>
    <property type="match status" value="1"/>
</dbReference>
<dbReference type="PANTHER" id="PTHR11363">
    <property type="entry name" value="60S RIBOSOMAL PROTEIN L3-RELATED"/>
    <property type="match status" value="1"/>
</dbReference>
<dbReference type="GO" id="GO:0003735">
    <property type="term" value="F:structural constituent of ribosome"/>
    <property type="evidence" value="ECO:0007669"/>
    <property type="project" value="InterPro"/>
</dbReference>
<dbReference type="GO" id="GO:0009507">
    <property type="term" value="C:chloroplast"/>
    <property type="evidence" value="ECO:0007669"/>
    <property type="project" value="UniProtKB-SubCell"/>
</dbReference>
<keyword evidence="3 5" id="KW-0689">Ribosomal protein</keyword>
<keyword evidence="7" id="KW-1185">Reference proteome</keyword>
<dbReference type="PANTHER" id="PTHR11363:SF5">
    <property type="entry name" value="LARGE RIBOSOMAL SUBUNIT PROTEIN UL3"/>
    <property type="match status" value="1"/>
</dbReference>
<organism evidence="6 7">
    <name type="scientific">Seminavis robusta</name>
    <dbReference type="NCBI Taxonomy" id="568900"/>
    <lineage>
        <taxon>Eukaryota</taxon>
        <taxon>Sar</taxon>
        <taxon>Stramenopiles</taxon>
        <taxon>Ochrophyta</taxon>
        <taxon>Bacillariophyta</taxon>
        <taxon>Bacillariophyceae</taxon>
        <taxon>Bacillariophycidae</taxon>
        <taxon>Naviculales</taxon>
        <taxon>Naviculaceae</taxon>
        <taxon>Seminavis</taxon>
    </lineage>
</organism>
<dbReference type="InterPro" id="IPR045077">
    <property type="entry name" value="L3_arc_euk"/>
</dbReference>
<keyword evidence="4 5" id="KW-0687">Ribonucleoprotein</keyword>
<dbReference type="AlphaFoldDB" id="A0A9N8EAJ5"/>
<dbReference type="FunFam" id="2.40.30.10:FF:000351">
    <property type="entry name" value="Ribosomal protein L3"/>
    <property type="match status" value="1"/>
</dbReference>
<dbReference type="Gene3D" id="4.10.960.10">
    <property type="entry name" value="Ribosomal protein L3, domain 3"/>
    <property type="match status" value="1"/>
</dbReference>
<gene>
    <name evidence="6" type="ORF">SEMRO_691_G187740.1</name>
</gene>
<evidence type="ECO:0000256" key="3">
    <source>
        <dbReference type="ARBA" id="ARBA00022980"/>
    </source>
</evidence>
<comment type="subcellular location">
    <subcellularLocation>
        <location evidence="1">Plastid</location>
        <location evidence="1">Chloroplast</location>
    </subcellularLocation>
</comment>
<sequence length="409" mass="46420">MRYEQWNSGNNNFKENTNRMSHRKFEAPRHGSLGFLPKKRTKHHAGRIKSFPKDDSGEKPHLTAFRGYKAGMTHVVRGVDRPGALMHKREVVDAVSIVETPPMVVVGVVGYVETPSGLRTLTTVFAEHLSEEFKRRCYKNWYKSKKKAYTKYATKYQKDGGKEIEAELDRIRKFATSVRVIAHTQVKKLGLRIKKAHIMEIQVNGGDTAAKVDFAKDLFEKEFTFDTIFAKDEQIDVIGVTKGKGFEGVTTRWGVTRLPRKTHRGLRKVACIGSWHPARVSTTVPRAGQNGYFHRTEMNKKIYRIGKKGDEASCQTETDLTKKGITPMGGFVHYGEVNEDWVMLKGAIVGVKKRPVILRKSMMKHSSRKHLETIDIKFIDTSSKQGHGRFQTKEEKAKFLGPLASKATQ</sequence>
<protein>
    <submittedName>
        <fullName evidence="6">60S ribosomal protein L3</fullName>
    </submittedName>
</protein>
<evidence type="ECO:0000313" key="6">
    <source>
        <dbReference type="EMBL" id="CAB9515030.1"/>
    </source>
</evidence>
<comment type="caution">
    <text evidence="6">The sequence shown here is derived from an EMBL/GenBank/DDBJ whole genome shotgun (WGS) entry which is preliminary data.</text>
</comment>
<dbReference type="FunFam" id="2.40.30.10:FF:000079">
    <property type="entry name" value="60S ribosomal protein L3"/>
    <property type="match status" value="1"/>
</dbReference>
<dbReference type="InterPro" id="IPR044892">
    <property type="entry name" value="Ribosomal_L3_dom_3_arc_sf"/>
</dbReference>
<dbReference type="Gene3D" id="2.40.30.10">
    <property type="entry name" value="Translation factors"/>
    <property type="match status" value="1"/>
</dbReference>